<protein>
    <recommendedName>
        <fullName evidence="2">FtsK domain-containing protein</fullName>
    </recommendedName>
</protein>
<reference evidence="1" key="1">
    <citation type="submission" date="2024-06" db="EMBL/GenBank/DDBJ databases">
        <title>Lacrimispora cavernae sp. nov., a novel anaerobe isolated from bat guano pile inside a cave.</title>
        <authorList>
            <person name="Miller S.L."/>
            <person name="Lu N."/>
            <person name="King J."/>
            <person name="Sankaranarayanan K."/>
            <person name="Lawson P.A."/>
        </authorList>
    </citation>
    <scope>NUCLEOTIDE SEQUENCE</scope>
    <source>
        <strain evidence="1">BS-2</strain>
    </source>
</reference>
<dbReference type="RefSeq" id="WP_349946723.1">
    <property type="nucleotide sequence ID" value="NZ_CP157940.1"/>
</dbReference>
<organism evidence="1">
    <name type="scientific">Lacrimispora sp. BS-2</name>
    <dbReference type="NCBI Taxonomy" id="3151850"/>
    <lineage>
        <taxon>Bacteria</taxon>
        <taxon>Bacillati</taxon>
        <taxon>Bacillota</taxon>
        <taxon>Clostridia</taxon>
        <taxon>Lachnospirales</taxon>
        <taxon>Lachnospiraceae</taxon>
        <taxon>Lacrimispora</taxon>
    </lineage>
</organism>
<dbReference type="AlphaFoldDB" id="A0AAU7PPF6"/>
<dbReference type="EMBL" id="CP157940">
    <property type="protein sequence ID" value="XBS54218.1"/>
    <property type="molecule type" value="Genomic_DNA"/>
</dbReference>
<dbReference type="InterPro" id="IPR027417">
    <property type="entry name" value="P-loop_NTPase"/>
</dbReference>
<sequence>MKINLVKLGYDAQYRTPIVANFSDIGHLCCIGGTGSGKSMAVLYFLYNLLKTVGNVELWVGDFKKSGDYKGLSKNFSEFDKVTNLIEDFYKTFEETPENNKTIKLLIIDEYAGYITWLTQADKKKCEEIKGKVSNLLMLGRSRHCYVWCIQQRMSASLFPSGIGAIDNYQICVGMSRLNFESRKSLFAGEHFEDEAFEETYDPGQGQGLILIDGQPLKPLVIPRISNKEELKVLLRKYASKK</sequence>
<evidence type="ECO:0008006" key="2">
    <source>
        <dbReference type="Google" id="ProtNLM"/>
    </source>
</evidence>
<gene>
    <name evidence="1" type="ORF">ABFV83_00045</name>
</gene>
<name>A0AAU7PPF6_9FIRM</name>
<evidence type="ECO:0000313" key="1">
    <source>
        <dbReference type="EMBL" id="XBS54218.1"/>
    </source>
</evidence>
<proteinExistence type="predicted"/>
<dbReference type="Gene3D" id="3.40.50.300">
    <property type="entry name" value="P-loop containing nucleotide triphosphate hydrolases"/>
    <property type="match status" value="1"/>
</dbReference>
<accession>A0AAU7PPF6</accession>
<dbReference type="SUPFAM" id="SSF52540">
    <property type="entry name" value="P-loop containing nucleoside triphosphate hydrolases"/>
    <property type="match status" value="1"/>
</dbReference>